<keyword evidence="3" id="KW-1185">Reference proteome</keyword>
<sequence length="141" mass="15953">MFLGNREGESSSSKERDEASRDNKSEDSHSSAADLQISTSSPQGTQPPCASSIPASLGVMPKVSRTPTPPKAFSTHHEARKQKVYLREEIKDPALMERKRQRALRVYERRLRECEEHEAREMRRVLAMLPHGSDSNLIPKK</sequence>
<feature type="compositionally biased region" description="Polar residues" evidence="1">
    <location>
        <begin position="30"/>
        <end position="49"/>
    </location>
</feature>
<reference evidence="2" key="1">
    <citation type="submission" date="2023-10" db="EMBL/GenBank/DDBJ databases">
        <title>Genome assemblies of two species of porcelain crab, Petrolisthes cinctipes and Petrolisthes manimaculis (Anomura: Porcellanidae).</title>
        <authorList>
            <person name="Angst P."/>
        </authorList>
    </citation>
    <scope>NUCLEOTIDE SEQUENCE</scope>
    <source>
        <strain evidence="2">PB745_01</strain>
        <tissue evidence="2">Gill</tissue>
    </source>
</reference>
<feature type="compositionally biased region" description="Basic and acidic residues" evidence="1">
    <location>
        <begin position="1"/>
        <end position="29"/>
    </location>
</feature>
<evidence type="ECO:0000256" key="1">
    <source>
        <dbReference type="SAM" id="MobiDB-lite"/>
    </source>
</evidence>
<dbReference type="Proteomes" id="UP001286313">
    <property type="component" value="Unassembled WGS sequence"/>
</dbReference>
<organism evidence="2 3">
    <name type="scientific">Petrolisthes cinctipes</name>
    <name type="common">Flat porcelain crab</name>
    <dbReference type="NCBI Taxonomy" id="88211"/>
    <lineage>
        <taxon>Eukaryota</taxon>
        <taxon>Metazoa</taxon>
        <taxon>Ecdysozoa</taxon>
        <taxon>Arthropoda</taxon>
        <taxon>Crustacea</taxon>
        <taxon>Multicrustacea</taxon>
        <taxon>Malacostraca</taxon>
        <taxon>Eumalacostraca</taxon>
        <taxon>Eucarida</taxon>
        <taxon>Decapoda</taxon>
        <taxon>Pleocyemata</taxon>
        <taxon>Anomura</taxon>
        <taxon>Galatheoidea</taxon>
        <taxon>Porcellanidae</taxon>
        <taxon>Petrolisthes</taxon>
    </lineage>
</organism>
<protein>
    <submittedName>
        <fullName evidence="2">Uncharacterized protein</fullName>
    </submittedName>
</protein>
<gene>
    <name evidence="2" type="ORF">Pcinc_024693</name>
</gene>
<feature type="region of interest" description="Disordered" evidence="1">
    <location>
        <begin position="1"/>
        <end position="81"/>
    </location>
</feature>
<dbReference type="EMBL" id="JAWQEG010002727">
    <property type="protein sequence ID" value="KAK3870042.1"/>
    <property type="molecule type" value="Genomic_DNA"/>
</dbReference>
<comment type="caution">
    <text evidence="2">The sequence shown here is derived from an EMBL/GenBank/DDBJ whole genome shotgun (WGS) entry which is preliminary data.</text>
</comment>
<evidence type="ECO:0000313" key="2">
    <source>
        <dbReference type="EMBL" id="KAK3870042.1"/>
    </source>
</evidence>
<accession>A0AAE1F9Z1</accession>
<name>A0AAE1F9Z1_PETCI</name>
<proteinExistence type="predicted"/>
<evidence type="ECO:0000313" key="3">
    <source>
        <dbReference type="Proteomes" id="UP001286313"/>
    </source>
</evidence>
<dbReference type="AlphaFoldDB" id="A0AAE1F9Z1"/>